<evidence type="ECO:0000313" key="9">
    <source>
        <dbReference type="Proteomes" id="UP000244930"/>
    </source>
</evidence>
<feature type="region of interest" description="Disordered" evidence="6">
    <location>
        <begin position="1"/>
        <end position="22"/>
    </location>
</feature>
<proteinExistence type="predicted"/>
<keyword evidence="3 8" id="KW-0808">Transferase</keyword>
<dbReference type="SMART" id="SM00563">
    <property type="entry name" value="PlsC"/>
    <property type="match status" value="1"/>
</dbReference>
<keyword evidence="9" id="KW-1185">Reference proteome</keyword>
<evidence type="ECO:0000256" key="6">
    <source>
        <dbReference type="SAM" id="MobiDB-lite"/>
    </source>
</evidence>
<sequence>MGSGLQHGRPATADSDGQGFGQIRQALPGTQRLNTNIASAPRTPPSHAASPALLRGWRRLRVGLHLARGVLTVALVYPLSGDATRLRLRQRWSRQLLNILGMALQPGGCEIAPGSMLVANHVSWIDIFVINALAPSAFISKHEVRAWPVIGWLAAQSETVFLRRGSRGHAKIVNAEIASLLGAGRNVAVFPEGTTTDGSHVLHFHAALLQPAIEAGQPLQTLALSYHLEDGSPSRAPAYDGDLSLGECLDNILAHRRLVARIIVDMPLATTPDSSRRELAHQTREMIAARIGAGTQHAPDGQKTAIGPASSMQPETA</sequence>
<evidence type="ECO:0000256" key="3">
    <source>
        <dbReference type="ARBA" id="ARBA00022679"/>
    </source>
</evidence>
<dbReference type="Pfam" id="PF01553">
    <property type="entry name" value="Acyltransferase"/>
    <property type="match status" value="1"/>
</dbReference>
<dbReference type="GO" id="GO:0006654">
    <property type="term" value="P:phosphatidic acid biosynthetic process"/>
    <property type="evidence" value="ECO:0007669"/>
    <property type="project" value="TreeGrafter"/>
</dbReference>
<accession>A0A2U8GWK1</accession>
<feature type="region of interest" description="Disordered" evidence="6">
    <location>
        <begin position="293"/>
        <end position="317"/>
    </location>
</feature>
<feature type="domain" description="Phospholipid/glycerol acyltransferase" evidence="7">
    <location>
        <begin position="115"/>
        <end position="227"/>
    </location>
</feature>
<comment type="pathway">
    <text evidence="1">Lipid metabolism.</text>
</comment>
<evidence type="ECO:0000313" key="8">
    <source>
        <dbReference type="EMBL" id="AWI76815.1"/>
    </source>
</evidence>
<dbReference type="KEGG" id="acom:CEW83_17625"/>
<evidence type="ECO:0000256" key="4">
    <source>
        <dbReference type="ARBA" id="ARBA00023098"/>
    </source>
</evidence>
<dbReference type="InterPro" id="IPR002123">
    <property type="entry name" value="Plipid/glycerol_acylTrfase"/>
</dbReference>
<dbReference type="EMBL" id="CP022187">
    <property type="protein sequence ID" value="AWI76815.1"/>
    <property type="molecule type" value="Genomic_DNA"/>
</dbReference>
<dbReference type="SUPFAM" id="SSF69593">
    <property type="entry name" value="Glycerol-3-phosphate (1)-acyltransferase"/>
    <property type="match status" value="1"/>
</dbReference>
<dbReference type="PANTHER" id="PTHR10434:SF64">
    <property type="entry name" value="1-ACYL-SN-GLYCEROL-3-PHOSPHATE ACYLTRANSFERASE-RELATED"/>
    <property type="match status" value="1"/>
</dbReference>
<reference evidence="8 9" key="1">
    <citation type="submission" date="2017-06" db="EMBL/GenBank/DDBJ databases">
        <title>Azoarcus.</title>
        <authorList>
            <person name="Woo J.-H."/>
            <person name="Kim H.-S."/>
        </authorList>
    </citation>
    <scope>NUCLEOTIDE SEQUENCE [LARGE SCALE GENOMIC DNA]</scope>
    <source>
        <strain evidence="8 9">TSPY31</strain>
    </source>
</reference>
<evidence type="ECO:0000256" key="2">
    <source>
        <dbReference type="ARBA" id="ARBA00022516"/>
    </source>
</evidence>
<organism evidence="8 9">
    <name type="scientific">Parazoarcus communis</name>
    <dbReference type="NCBI Taxonomy" id="41977"/>
    <lineage>
        <taxon>Bacteria</taxon>
        <taxon>Pseudomonadati</taxon>
        <taxon>Pseudomonadota</taxon>
        <taxon>Betaproteobacteria</taxon>
        <taxon>Rhodocyclales</taxon>
        <taxon>Zoogloeaceae</taxon>
        <taxon>Parazoarcus</taxon>
    </lineage>
</organism>
<keyword evidence="4" id="KW-0443">Lipid metabolism</keyword>
<dbReference type="PANTHER" id="PTHR10434">
    <property type="entry name" value="1-ACYL-SN-GLYCEROL-3-PHOSPHATE ACYLTRANSFERASE"/>
    <property type="match status" value="1"/>
</dbReference>
<dbReference type="AlphaFoldDB" id="A0A2U8GWK1"/>
<dbReference type="Proteomes" id="UP000244930">
    <property type="component" value="Chromosome"/>
</dbReference>
<evidence type="ECO:0000259" key="7">
    <source>
        <dbReference type="SMART" id="SM00563"/>
    </source>
</evidence>
<dbReference type="CDD" id="cd07989">
    <property type="entry name" value="LPLAT_AGPAT-like"/>
    <property type="match status" value="1"/>
</dbReference>
<gene>
    <name evidence="8" type="ORF">CEW83_17625</name>
</gene>
<keyword evidence="5 8" id="KW-0012">Acyltransferase</keyword>
<dbReference type="GO" id="GO:0003841">
    <property type="term" value="F:1-acylglycerol-3-phosphate O-acyltransferase activity"/>
    <property type="evidence" value="ECO:0007669"/>
    <property type="project" value="TreeGrafter"/>
</dbReference>
<protein>
    <submittedName>
        <fullName evidence="8">1-acyl-sn-glycerol-3-phosphate acyltransferase</fullName>
    </submittedName>
</protein>
<name>A0A2U8GWK1_9RHOO</name>
<keyword evidence="2" id="KW-0444">Lipid biosynthesis</keyword>
<evidence type="ECO:0000256" key="1">
    <source>
        <dbReference type="ARBA" id="ARBA00005189"/>
    </source>
</evidence>
<evidence type="ECO:0000256" key="5">
    <source>
        <dbReference type="ARBA" id="ARBA00023315"/>
    </source>
</evidence>